<dbReference type="Pfam" id="PF04199">
    <property type="entry name" value="Cyclase"/>
    <property type="match status" value="1"/>
</dbReference>
<organism evidence="2 3">
    <name type="scientific">Allacma fusca</name>
    <dbReference type="NCBI Taxonomy" id="39272"/>
    <lineage>
        <taxon>Eukaryota</taxon>
        <taxon>Metazoa</taxon>
        <taxon>Ecdysozoa</taxon>
        <taxon>Arthropoda</taxon>
        <taxon>Hexapoda</taxon>
        <taxon>Collembola</taxon>
        <taxon>Symphypleona</taxon>
        <taxon>Sminthuridae</taxon>
        <taxon>Allacma</taxon>
    </lineage>
</organism>
<feature type="signal peptide" evidence="1">
    <location>
        <begin position="1"/>
        <end position="15"/>
    </location>
</feature>
<dbReference type="PANTHER" id="PTHR31118">
    <property type="entry name" value="CYCLASE-LIKE PROTEIN 2"/>
    <property type="match status" value="1"/>
</dbReference>
<dbReference type="PANTHER" id="PTHR31118:SF12">
    <property type="entry name" value="CYCLASE-LIKE PROTEIN 2"/>
    <property type="match status" value="1"/>
</dbReference>
<evidence type="ECO:0000313" key="3">
    <source>
        <dbReference type="Proteomes" id="UP000708208"/>
    </source>
</evidence>
<evidence type="ECO:0000313" key="2">
    <source>
        <dbReference type="EMBL" id="CAG7830030.1"/>
    </source>
</evidence>
<dbReference type="GO" id="GO:0004061">
    <property type="term" value="F:arylformamidase activity"/>
    <property type="evidence" value="ECO:0007669"/>
    <property type="project" value="InterPro"/>
</dbReference>
<dbReference type="InterPro" id="IPR007325">
    <property type="entry name" value="KFase/CYL"/>
</dbReference>
<protein>
    <recommendedName>
        <fullName evidence="4">Cyclase</fullName>
    </recommendedName>
</protein>
<reference evidence="2" key="1">
    <citation type="submission" date="2021-06" db="EMBL/GenBank/DDBJ databases">
        <authorList>
            <person name="Hodson N. C."/>
            <person name="Mongue J. A."/>
            <person name="Jaron S. K."/>
        </authorList>
    </citation>
    <scope>NUCLEOTIDE SEQUENCE</scope>
</reference>
<accession>A0A8J2LWU8</accession>
<feature type="chain" id="PRO_5035254727" description="Cyclase" evidence="1">
    <location>
        <begin position="16"/>
        <end position="277"/>
    </location>
</feature>
<gene>
    <name evidence="2" type="ORF">AFUS01_LOCUS39858</name>
</gene>
<name>A0A8J2LWU8_9HEXA</name>
<evidence type="ECO:0008006" key="4">
    <source>
        <dbReference type="Google" id="ProtNLM"/>
    </source>
</evidence>
<comment type="caution">
    <text evidence="2">The sequence shown here is derived from an EMBL/GenBank/DDBJ whole genome shotgun (WGS) entry which is preliminary data.</text>
</comment>
<proteinExistence type="predicted"/>
<dbReference type="EMBL" id="CAJVCH010553904">
    <property type="protein sequence ID" value="CAG7830030.1"/>
    <property type="molecule type" value="Genomic_DNA"/>
</dbReference>
<keyword evidence="3" id="KW-1185">Reference proteome</keyword>
<evidence type="ECO:0000256" key="1">
    <source>
        <dbReference type="SAM" id="SignalP"/>
    </source>
</evidence>
<dbReference type="GO" id="GO:0019441">
    <property type="term" value="P:L-tryptophan catabolic process to kynurenine"/>
    <property type="evidence" value="ECO:0007669"/>
    <property type="project" value="InterPro"/>
</dbReference>
<dbReference type="OrthoDB" id="7108654at2759"/>
<sequence>MKYLLILFCVTYSKAKYVDLTYALNKDVVMWPGRENTFHTEIEAELPDGTWVASKGFCISEHTSTHIDAPYHVYKNGGTLDKIPLDTLLDVPGVCIDIYDKVQGVRNGQARVTSNYVITKEDILEWEEKNGQIPPKALVLVRTGWGKRWPNVFDYLGIPKDHRTTTEATGDTETKNSSIVNNEMSKHLNFPGIDATAAVFLSVERQVNGVGIDAISIDAGNAKTFPAHKIFGRRGIYMLENVANLHLLPPRGFQLFAVPFKVDGGTGSPTRLIAKLP</sequence>
<keyword evidence="1" id="KW-0732">Signal</keyword>
<dbReference type="Proteomes" id="UP000708208">
    <property type="component" value="Unassembled WGS sequence"/>
</dbReference>
<dbReference type="AlphaFoldDB" id="A0A8J2LWU8"/>